<dbReference type="AlphaFoldDB" id="A0A182XQD5"/>
<proteinExistence type="predicted"/>
<feature type="chain" id="PRO_5008143316" evidence="1">
    <location>
        <begin position="23"/>
        <end position="43"/>
    </location>
</feature>
<evidence type="ECO:0000313" key="2">
    <source>
        <dbReference type="EnsemblMetazoa" id="AQUA014079-PA"/>
    </source>
</evidence>
<feature type="signal peptide" evidence="1">
    <location>
        <begin position="1"/>
        <end position="22"/>
    </location>
</feature>
<dbReference type="Proteomes" id="UP000076407">
    <property type="component" value="Unassembled WGS sequence"/>
</dbReference>
<keyword evidence="1" id="KW-0732">Signal</keyword>
<evidence type="ECO:0000256" key="1">
    <source>
        <dbReference type="SAM" id="SignalP"/>
    </source>
</evidence>
<sequence length="43" mass="4760">MRPGAPIRPPFSLLYVCVCVRARVCVWYEEACLCSAATVSANR</sequence>
<accession>A0A182XQD5</accession>
<name>A0A182XQD5_ANOQN</name>
<dbReference type="VEuPathDB" id="VectorBase:AQUA014079"/>
<keyword evidence="3" id="KW-1185">Reference proteome</keyword>
<protein>
    <submittedName>
        <fullName evidence="2">Uncharacterized protein</fullName>
    </submittedName>
</protein>
<organism evidence="2 3">
    <name type="scientific">Anopheles quadriannulatus</name>
    <name type="common">Mosquito</name>
    <dbReference type="NCBI Taxonomy" id="34691"/>
    <lineage>
        <taxon>Eukaryota</taxon>
        <taxon>Metazoa</taxon>
        <taxon>Ecdysozoa</taxon>
        <taxon>Arthropoda</taxon>
        <taxon>Hexapoda</taxon>
        <taxon>Insecta</taxon>
        <taxon>Pterygota</taxon>
        <taxon>Neoptera</taxon>
        <taxon>Endopterygota</taxon>
        <taxon>Diptera</taxon>
        <taxon>Nematocera</taxon>
        <taxon>Culicoidea</taxon>
        <taxon>Culicidae</taxon>
        <taxon>Anophelinae</taxon>
        <taxon>Anopheles</taxon>
    </lineage>
</organism>
<evidence type="ECO:0000313" key="3">
    <source>
        <dbReference type="Proteomes" id="UP000076407"/>
    </source>
</evidence>
<dbReference type="EnsemblMetazoa" id="AQUA014079-RA">
    <property type="protein sequence ID" value="AQUA014079-PA"/>
    <property type="gene ID" value="AQUA014079"/>
</dbReference>
<reference evidence="2" key="1">
    <citation type="submission" date="2020-05" db="UniProtKB">
        <authorList>
            <consortium name="EnsemblMetazoa"/>
        </authorList>
    </citation>
    <scope>IDENTIFICATION</scope>
    <source>
        <strain evidence="2">SANGQUA</strain>
    </source>
</reference>